<sequence length="66" mass="7241">MDKVTLGLFFLLSVLLVGAICVDLAPSRTEHPRRTVLFGILLALLPPLGFIFVAVLAMQPVRVQPR</sequence>
<dbReference type="RefSeq" id="WP_345335246.1">
    <property type="nucleotide sequence ID" value="NZ_BAABJZ010000066.1"/>
</dbReference>
<evidence type="ECO:0008006" key="4">
    <source>
        <dbReference type="Google" id="ProtNLM"/>
    </source>
</evidence>
<organism evidence="2 3">
    <name type="scientific">Ferrimonas pelagia</name>
    <dbReference type="NCBI Taxonomy" id="1177826"/>
    <lineage>
        <taxon>Bacteria</taxon>
        <taxon>Pseudomonadati</taxon>
        <taxon>Pseudomonadota</taxon>
        <taxon>Gammaproteobacteria</taxon>
        <taxon>Alteromonadales</taxon>
        <taxon>Ferrimonadaceae</taxon>
        <taxon>Ferrimonas</taxon>
    </lineage>
</organism>
<keyword evidence="3" id="KW-1185">Reference proteome</keyword>
<evidence type="ECO:0000313" key="2">
    <source>
        <dbReference type="EMBL" id="GAA4886641.1"/>
    </source>
</evidence>
<gene>
    <name evidence="2" type="ORF">GCM10023333_20070</name>
</gene>
<comment type="caution">
    <text evidence="2">The sequence shown here is derived from an EMBL/GenBank/DDBJ whole genome shotgun (WGS) entry which is preliminary data.</text>
</comment>
<proteinExistence type="predicted"/>
<accession>A0ABP9ET06</accession>
<keyword evidence="1" id="KW-0812">Transmembrane</keyword>
<evidence type="ECO:0000313" key="3">
    <source>
        <dbReference type="Proteomes" id="UP001499988"/>
    </source>
</evidence>
<dbReference type="Proteomes" id="UP001499988">
    <property type="component" value="Unassembled WGS sequence"/>
</dbReference>
<feature type="transmembrane region" description="Helical" evidence="1">
    <location>
        <begin position="35"/>
        <end position="58"/>
    </location>
</feature>
<keyword evidence="1" id="KW-1133">Transmembrane helix</keyword>
<reference evidence="3" key="1">
    <citation type="journal article" date="2019" name="Int. J. Syst. Evol. Microbiol.">
        <title>The Global Catalogue of Microorganisms (GCM) 10K type strain sequencing project: providing services to taxonomists for standard genome sequencing and annotation.</title>
        <authorList>
            <consortium name="The Broad Institute Genomics Platform"/>
            <consortium name="The Broad Institute Genome Sequencing Center for Infectious Disease"/>
            <person name="Wu L."/>
            <person name="Ma J."/>
        </authorList>
    </citation>
    <scope>NUCLEOTIDE SEQUENCE [LARGE SCALE GENOMIC DNA]</scope>
    <source>
        <strain evidence="3">JCM 18401</strain>
    </source>
</reference>
<protein>
    <recommendedName>
        <fullName evidence="4">Cardiolipin synthase N-terminal domain-containing protein</fullName>
    </recommendedName>
</protein>
<name>A0ABP9ET06_9GAMM</name>
<evidence type="ECO:0000256" key="1">
    <source>
        <dbReference type="SAM" id="Phobius"/>
    </source>
</evidence>
<keyword evidence="1" id="KW-0472">Membrane</keyword>
<dbReference type="EMBL" id="BAABJZ010000066">
    <property type="protein sequence ID" value="GAA4886641.1"/>
    <property type="molecule type" value="Genomic_DNA"/>
</dbReference>